<proteinExistence type="predicted"/>
<dbReference type="RefSeq" id="WP_166693794.1">
    <property type="nucleotide sequence ID" value="NZ_WAEL01000010.1"/>
</dbReference>
<keyword evidence="2" id="KW-1185">Reference proteome</keyword>
<dbReference type="Gene3D" id="2.40.230.10">
    <property type="entry name" value="Phospholipase A1"/>
    <property type="match status" value="1"/>
</dbReference>
<gene>
    <name evidence="1" type="ORF">F7231_23730</name>
</gene>
<comment type="caution">
    <text evidence="1">The sequence shown here is derived from an EMBL/GenBank/DDBJ whole genome shotgun (WGS) entry which is preliminary data.</text>
</comment>
<accession>A0ABX0QRM4</accession>
<dbReference type="InterPro" id="IPR036541">
    <property type="entry name" value="PLipase_A1_sf"/>
</dbReference>
<organism evidence="1 2">
    <name type="scientific">Fibrivirga algicola</name>
    <dbReference type="NCBI Taxonomy" id="2950420"/>
    <lineage>
        <taxon>Bacteria</taxon>
        <taxon>Pseudomonadati</taxon>
        <taxon>Bacteroidota</taxon>
        <taxon>Cytophagia</taxon>
        <taxon>Cytophagales</taxon>
        <taxon>Spirosomataceae</taxon>
        <taxon>Fibrivirga</taxon>
    </lineage>
</organism>
<protein>
    <submittedName>
        <fullName evidence="1">Uncharacterized protein</fullName>
    </submittedName>
</protein>
<dbReference type="EMBL" id="WAEL01000010">
    <property type="protein sequence ID" value="NID13203.1"/>
    <property type="molecule type" value="Genomic_DNA"/>
</dbReference>
<dbReference type="Proteomes" id="UP000606008">
    <property type="component" value="Unassembled WGS sequence"/>
</dbReference>
<evidence type="ECO:0000313" key="2">
    <source>
        <dbReference type="Proteomes" id="UP000606008"/>
    </source>
</evidence>
<reference evidence="1" key="1">
    <citation type="submission" date="2024-05" db="EMBL/GenBank/DDBJ databases">
        <authorList>
            <person name="Jung D.-H."/>
        </authorList>
    </citation>
    <scope>NUCLEOTIDE SEQUENCE</scope>
    <source>
        <strain evidence="1">JA-25</strain>
    </source>
</reference>
<name>A0ABX0QRM4_9BACT</name>
<evidence type="ECO:0000313" key="1">
    <source>
        <dbReference type="EMBL" id="NID13203.1"/>
    </source>
</evidence>
<sequence>MTTFHVCWMSLVGTLLYASLTYGQTGSTPADTAIVASRIDSVRFRNHRYNEFFRGNRDFSYIAPGGELGAPSRYVINGELIASYFLLASAKSRVSVAVTQRFMARTRTDRSSPIRTPSFRLGTQVFYRLSSDVAQYKYVEAQFFHHSNGQDGAVFRPDGTYNTETGDFSTNYIQATYNWGTHTSNHHGTYYNLGYRWHAPFFNGSDGLAGHYGFGRLLSQATYRVMRQSSTNGSPATATERLRLTLQASYAVNKLTDWPSGAVQRRLNTELSIWYIPPFSRDTGLFTTVGYYGEDPYNIYFNDHYAFVRFGIAAGFTRYTNEYRQ</sequence>